<organism evidence="2 3">
    <name type="scientific">Ciona intestinalis</name>
    <name type="common">Transparent sea squirt</name>
    <name type="synonym">Ascidia intestinalis</name>
    <dbReference type="NCBI Taxonomy" id="7719"/>
    <lineage>
        <taxon>Eukaryota</taxon>
        <taxon>Metazoa</taxon>
        <taxon>Chordata</taxon>
        <taxon>Tunicata</taxon>
        <taxon>Ascidiacea</taxon>
        <taxon>Phlebobranchia</taxon>
        <taxon>Cionidae</taxon>
        <taxon>Ciona</taxon>
    </lineage>
</organism>
<dbReference type="InParanoid" id="H2Y1D1"/>
<dbReference type="Proteomes" id="UP000008144">
    <property type="component" value="Chromosome 7"/>
</dbReference>
<evidence type="ECO:0000313" key="3">
    <source>
        <dbReference type="Proteomes" id="UP000008144"/>
    </source>
</evidence>
<reference evidence="2" key="2">
    <citation type="journal article" date="2008" name="Genome Biol.">
        <title>Improved genome assembly and evidence-based global gene model set for the chordate Ciona intestinalis: new insight into intron and operon populations.</title>
        <authorList>
            <person name="Satou Y."/>
            <person name="Mineta K."/>
            <person name="Ogasawara M."/>
            <person name="Sasakura Y."/>
            <person name="Shoguchi E."/>
            <person name="Ueno K."/>
            <person name="Yamada L."/>
            <person name="Matsumoto J."/>
            <person name="Wasserscheid J."/>
            <person name="Dewar K."/>
            <person name="Wiley G.B."/>
            <person name="Macmil S.L."/>
            <person name="Roe B.A."/>
            <person name="Zeller R.W."/>
            <person name="Hastings K.E."/>
            <person name="Lemaire P."/>
            <person name="Lindquist E."/>
            <person name="Endo T."/>
            <person name="Hotta K."/>
            <person name="Inaba K."/>
        </authorList>
    </citation>
    <scope>NUCLEOTIDE SEQUENCE [LARGE SCALE GENOMIC DNA]</scope>
    <source>
        <strain evidence="2">wild type</strain>
    </source>
</reference>
<protein>
    <submittedName>
        <fullName evidence="2">Uncharacterized protein</fullName>
    </submittedName>
</protein>
<evidence type="ECO:0000256" key="1">
    <source>
        <dbReference type="SAM" id="MobiDB-lite"/>
    </source>
</evidence>
<evidence type="ECO:0000313" key="2">
    <source>
        <dbReference type="Ensembl" id="ENSCINP00000035715.1"/>
    </source>
</evidence>
<proteinExistence type="predicted"/>
<feature type="compositionally biased region" description="Basic residues" evidence="1">
    <location>
        <begin position="25"/>
        <end position="35"/>
    </location>
</feature>
<keyword evidence="3" id="KW-1185">Reference proteome</keyword>
<reference evidence="2" key="3">
    <citation type="submission" date="2025-08" db="UniProtKB">
        <authorList>
            <consortium name="Ensembl"/>
        </authorList>
    </citation>
    <scope>IDENTIFICATION</scope>
</reference>
<dbReference type="EMBL" id="EAAA01002350">
    <property type="status" value="NOT_ANNOTATED_CDS"/>
    <property type="molecule type" value="Genomic_DNA"/>
</dbReference>
<feature type="region of interest" description="Disordered" evidence="1">
    <location>
        <begin position="1"/>
        <end position="35"/>
    </location>
</feature>
<sequence>MRSVTNQWHGCSRDQVRSSSDWKHVCGKRKRPTDR</sequence>
<reference evidence="3" key="1">
    <citation type="journal article" date="2002" name="Science">
        <title>The draft genome of Ciona intestinalis: insights into chordate and vertebrate origins.</title>
        <authorList>
            <person name="Dehal P."/>
            <person name="Satou Y."/>
            <person name="Campbell R.K."/>
            <person name="Chapman J."/>
            <person name="Degnan B."/>
            <person name="De Tomaso A."/>
            <person name="Davidson B."/>
            <person name="Di Gregorio A."/>
            <person name="Gelpke M."/>
            <person name="Goodstein D.M."/>
            <person name="Harafuji N."/>
            <person name="Hastings K.E."/>
            <person name="Ho I."/>
            <person name="Hotta K."/>
            <person name="Huang W."/>
            <person name="Kawashima T."/>
            <person name="Lemaire P."/>
            <person name="Martinez D."/>
            <person name="Meinertzhagen I.A."/>
            <person name="Necula S."/>
            <person name="Nonaka M."/>
            <person name="Putnam N."/>
            <person name="Rash S."/>
            <person name="Saiga H."/>
            <person name="Satake M."/>
            <person name="Terry A."/>
            <person name="Yamada L."/>
            <person name="Wang H.G."/>
            <person name="Awazu S."/>
            <person name="Azumi K."/>
            <person name="Boore J."/>
            <person name="Branno M."/>
            <person name="Chin-Bow S."/>
            <person name="DeSantis R."/>
            <person name="Doyle S."/>
            <person name="Francino P."/>
            <person name="Keys D.N."/>
            <person name="Haga S."/>
            <person name="Hayashi H."/>
            <person name="Hino K."/>
            <person name="Imai K.S."/>
            <person name="Inaba K."/>
            <person name="Kano S."/>
            <person name="Kobayashi K."/>
            <person name="Kobayashi M."/>
            <person name="Lee B.I."/>
            <person name="Makabe K.W."/>
            <person name="Manohar C."/>
            <person name="Matassi G."/>
            <person name="Medina M."/>
            <person name="Mochizuki Y."/>
            <person name="Mount S."/>
            <person name="Morishita T."/>
            <person name="Miura S."/>
            <person name="Nakayama A."/>
            <person name="Nishizaka S."/>
            <person name="Nomoto H."/>
            <person name="Ohta F."/>
            <person name="Oishi K."/>
            <person name="Rigoutsos I."/>
            <person name="Sano M."/>
            <person name="Sasaki A."/>
            <person name="Sasakura Y."/>
            <person name="Shoguchi E."/>
            <person name="Shin-i T."/>
            <person name="Spagnuolo A."/>
            <person name="Stainier D."/>
            <person name="Suzuki M.M."/>
            <person name="Tassy O."/>
            <person name="Takatori N."/>
            <person name="Tokuoka M."/>
            <person name="Yagi K."/>
            <person name="Yoshizaki F."/>
            <person name="Wada S."/>
            <person name="Zhang C."/>
            <person name="Hyatt P.D."/>
            <person name="Larimer F."/>
            <person name="Detter C."/>
            <person name="Doggett N."/>
            <person name="Glavina T."/>
            <person name="Hawkins T."/>
            <person name="Richardson P."/>
            <person name="Lucas S."/>
            <person name="Kohara Y."/>
            <person name="Levine M."/>
            <person name="Satoh N."/>
            <person name="Rokhsar D.S."/>
        </authorList>
    </citation>
    <scope>NUCLEOTIDE SEQUENCE [LARGE SCALE GENOMIC DNA]</scope>
</reference>
<reference evidence="2" key="4">
    <citation type="submission" date="2025-09" db="UniProtKB">
        <authorList>
            <consortium name="Ensembl"/>
        </authorList>
    </citation>
    <scope>IDENTIFICATION</scope>
</reference>
<name>H2Y1D1_CIOIN</name>
<dbReference type="Ensembl" id="ENSCINT00000037203.1">
    <property type="protein sequence ID" value="ENSCINP00000035715.1"/>
    <property type="gene ID" value="ENSCING00000018896.1"/>
</dbReference>
<dbReference type="HOGENOM" id="CLU_3368244_0_0_1"/>
<accession>H2Y1D1</accession>
<feature type="compositionally biased region" description="Basic and acidic residues" evidence="1">
    <location>
        <begin position="11"/>
        <end position="24"/>
    </location>
</feature>
<dbReference type="AlphaFoldDB" id="H2Y1D1"/>